<evidence type="ECO:0000313" key="1">
    <source>
        <dbReference type="EMBL" id="ACR34242.1"/>
    </source>
</evidence>
<organism evidence="1">
    <name type="scientific">Zea mays</name>
    <name type="common">Maize</name>
    <dbReference type="NCBI Taxonomy" id="4577"/>
    <lineage>
        <taxon>Eukaryota</taxon>
        <taxon>Viridiplantae</taxon>
        <taxon>Streptophyta</taxon>
        <taxon>Embryophyta</taxon>
        <taxon>Tracheophyta</taxon>
        <taxon>Spermatophyta</taxon>
        <taxon>Magnoliopsida</taxon>
        <taxon>Liliopsida</taxon>
        <taxon>Poales</taxon>
        <taxon>Poaceae</taxon>
        <taxon>PACMAD clade</taxon>
        <taxon>Panicoideae</taxon>
        <taxon>Andropogonodae</taxon>
        <taxon>Andropogoneae</taxon>
        <taxon>Tripsacinae</taxon>
        <taxon>Zea</taxon>
    </lineage>
</organism>
<accession>C4IZ92</accession>
<reference evidence="1" key="1">
    <citation type="journal article" date="2009" name="PLoS Genet.">
        <title>Sequencing, mapping, and analysis of 27,455 maize full-length cDNAs.</title>
        <authorList>
            <person name="Soderlund C."/>
            <person name="Descour A."/>
            <person name="Kudrna D."/>
            <person name="Bomhoff M."/>
            <person name="Boyd L."/>
            <person name="Currie J."/>
            <person name="Angelova A."/>
            <person name="Collura K."/>
            <person name="Wissotski M."/>
            <person name="Ashley E."/>
            <person name="Morrow D."/>
            <person name="Fernandes J."/>
            <person name="Walbot V."/>
            <person name="Yu Y."/>
        </authorList>
    </citation>
    <scope>NUCLEOTIDE SEQUENCE</scope>
    <source>
        <strain evidence="1">B73</strain>
    </source>
</reference>
<name>C4IZ92_MAIZE</name>
<sequence length="28" mass="3231">MIGFSFIVSLLQYIKTYITGWHCPSVLL</sequence>
<dbReference type="EMBL" id="BT083889">
    <property type="protein sequence ID" value="ACR34242.1"/>
    <property type="molecule type" value="mRNA"/>
</dbReference>
<proteinExistence type="evidence at transcript level"/>
<protein>
    <submittedName>
        <fullName evidence="1">Uncharacterized protein</fullName>
    </submittedName>
</protein>
<dbReference type="AlphaFoldDB" id="C4IZ92"/>
<reference evidence="1" key="2">
    <citation type="submission" date="2012-06" db="EMBL/GenBank/DDBJ databases">
        <authorList>
            <person name="Yu Y."/>
            <person name="Currie J."/>
            <person name="Lomeli R."/>
            <person name="Angelova A."/>
            <person name="Collura K."/>
            <person name="Wissotski M."/>
            <person name="Campos D."/>
            <person name="Kudrna D."/>
            <person name="Golser W."/>
            <person name="Ashely E."/>
            <person name="Descour A."/>
            <person name="Fernandes J."/>
            <person name="Soderlund C."/>
            <person name="Walbot V."/>
        </authorList>
    </citation>
    <scope>NUCLEOTIDE SEQUENCE</scope>
    <source>
        <strain evidence="1">B73</strain>
    </source>
</reference>